<protein>
    <submittedName>
        <fullName evidence="1">HEAT repeat protein</fullName>
    </submittedName>
</protein>
<accession>A0A7W9HEB0</accession>
<name>A0A7W9HEB0_9PSEU</name>
<evidence type="ECO:0000313" key="2">
    <source>
        <dbReference type="Proteomes" id="UP000552097"/>
    </source>
</evidence>
<dbReference type="Proteomes" id="UP000552097">
    <property type="component" value="Unassembled WGS sequence"/>
</dbReference>
<dbReference type="EMBL" id="JACHMO010000001">
    <property type="protein sequence ID" value="MBB5800363.1"/>
    <property type="molecule type" value="Genomic_DNA"/>
</dbReference>
<proteinExistence type="predicted"/>
<dbReference type="Gene3D" id="1.25.10.10">
    <property type="entry name" value="Leucine-rich Repeat Variant"/>
    <property type="match status" value="3"/>
</dbReference>
<dbReference type="SMART" id="SM00567">
    <property type="entry name" value="EZ_HEAT"/>
    <property type="match status" value="4"/>
</dbReference>
<dbReference type="InterPro" id="IPR016024">
    <property type="entry name" value="ARM-type_fold"/>
</dbReference>
<dbReference type="RefSeq" id="WP_184914728.1">
    <property type="nucleotide sequence ID" value="NZ_JACHMO010000001.1"/>
</dbReference>
<gene>
    <name evidence="1" type="ORF">F4560_000131</name>
</gene>
<dbReference type="InterPro" id="IPR011989">
    <property type="entry name" value="ARM-like"/>
</dbReference>
<evidence type="ECO:0000313" key="1">
    <source>
        <dbReference type="EMBL" id="MBB5800363.1"/>
    </source>
</evidence>
<reference evidence="1 2" key="1">
    <citation type="submission" date="2020-08" db="EMBL/GenBank/DDBJ databases">
        <title>Sequencing the genomes of 1000 actinobacteria strains.</title>
        <authorList>
            <person name="Klenk H.-P."/>
        </authorList>
    </citation>
    <scope>NUCLEOTIDE SEQUENCE [LARGE SCALE GENOMIC DNA]</scope>
    <source>
        <strain evidence="1 2">DSM 45486</strain>
    </source>
</reference>
<dbReference type="SUPFAM" id="SSF48371">
    <property type="entry name" value="ARM repeat"/>
    <property type="match status" value="1"/>
</dbReference>
<dbReference type="InterPro" id="IPR004155">
    <property type="entry name" value="PBS_lyase_HEAT"/>
</dbReference>
<organism evidence="1 2">
    <name type="scientific">Saccharothrix ecbatanensis</name>
    <dbReference type="NCBI Taxonomy" id="1105145"/>
    <lineage>
        <taxon>Bacteria</taxon>
        <taxon>Bacillati</taxon>
        <taxon>Actinomycetota</taxon>
        <taxon>Actinomycetes</taxon>
        <taxon>Pseudonocardiales</taxon>
        <taxon>Pseudonocardiaceae</taxon>
        <taxon>Saccharothrix</taxon>
    </lineage>
</organism>
<keyword evidence="2" id="KW-1185">Reference proteome</keyword>
<sequence length="638" mass="68393">MTVVWSELEHNYGDASDIPELLRGCASQDAEVAGRALYEVSNNLYHQGGWVCSAASAALPFLIDLAAGGAAHHRPHVVEVIGRLAREAVAVEPRFVDPAWQPALDAMRPRLLALLDDPDPEVRREATLMLSDGVRHPESVEALRRRWSAETDRTTRCDLVRAFGVVLTWAPDESLRAELVALLSGDDLQLCLAAVHALAESDPAVAPPHVDMLVRAVLDPDAALWRDSAWIGGALVRTTGDLLAVDPVAATAFAIGISQDREVDGRVASLGQAGSVLSEWRTATGAILPLVGRRLHDDTPEVRYRAAALLACLGLDAKPYADHLAALAADPAIRNSRRVTTVGDAAVWALARQDDPRCLPGLVERLSGDRLGFGTAGAYHGRLPHLIMQPAIHEVLIPLRRHVDVLLDAVTARLATAREDDVLGWTLCDVVAAWGPAAEAALPAVARLLHGERSLPRAAKAIGAIGPPAADAAKALRNNTTEPTAAWALWRTGADPDFGIETLVHHVAEGRGYHNAIALLAELGPQAAASTDHLRDLTRSDNDWTRVEAAHALWRVTEDPTAPITTLTDLAEPLSTGDCLPVRIAALRYLADIGASTERVTTLARAILDNPRRIAYSGGWHTFAEDEEIRAAATRLLS</sequence>
<comment type="caution">
    <text evidence="1">The sequence shown here is derived from an EMBL/GenBank/DDBJ whole genome shotgun (WGS) entry which is preliminary data.</text>
</comment>
<dbReference type="AlphaFoldDB" id="A0A7W9HEB0"/>